<dbReference type="OrthoDB" id="289352at2759"/>
<name>A0A0V0QC68_PSEPJ</name>
<dbReference type="Pfam" id="PF04855">
    <property type="entry name" value="SNF5"/>
    <property type="match status" value="1"/>
</dbReference>
<feature type="domain" description="DOMON" evidence="2">
    <location>
        <begin position="596"/>
        <end position="721"/>
    </location>
</feature>
<accession>A0A0V0QC68</accession>
<organism evidence="3 4">
    <name type="scientific">Pseudocohnilembus persalinus</name>
    <name type="common">Ciliate</name>
    <dbReference type="NCBI Taxonomy" id="266149"/>
    <lineage>
        <taxon>Eukaryota</taxon>
        <taxon>Sar</taxon>
        <taxon>Alveolata</taxon>
        <taxon>Ciliophora</taxon>
        <taxon>Intramacronucleata</taxon>
        <taxon>Oligohymenophorea</taxon>
        <taxon>Scuticociliatia</taxon>
        <taxon>Philasterida</taxon>
        <taxon>Pseudocohnilembidae</taxon>
        <taxon>Pseudocohnilembus</taxon>
    </lineage>
</organism>
<dbReference type="SUPFAM" id="SSF57184">
    <property type="entry name" value="Growth factor receptor domain"/>
    <property type="match status" value="1"/>
</dbReference>
<dbReference type="InterPro" id="IPR036400">
    <property type="entry name" value="Cyt_B5-like_heme/steroid_sf"/>
</dbReference>
<dbReference type="EMBL" id="LDAU01000204">
    <property type="protein sequence ID" value="KRW99754.1"/>
    <property type="molecule type" value="Genomic_DNA"/>
</dbReference>
<dbReference type="Gene3D" id="3.40.50.80">
    <property type="entry name" value="Nucleotide-binding domain of ferredoxin-NADP reductase (FNR) module"/>
    <property type="match status" value="1"/>
</dbReference>
<dbReference type="InterPro" id="IPR039261">
    <property type="entry name" value="FNR_nucleotide-bd"/>
</dbReference>
<dbReference type="SMART" id="SM00664">
    <property type="entry name" value="DoH"/>
    <property type="match status" value="2"/>
</dbReference>
<dbReference type="SUPFAM" id="SSF55856">
    <property type="entry name" value="Cytochrome b5-like heme/steroid binding domain"/>
    <property type="match status" value="1"/>
</dbReference>
<keyword evidence="1" id="KW-1133">Transmembrane helix</keyword>
<dbReference type="PROSITE" id="PS50836">
    <property type="entry name" value="DOMON"/>
    <property type="match status" value="2"/>
</dbReference>
<dbReference type="GO" id="GO:0000228">
    <property type="term" value="C:nuclear chromosome"/>
    <property type="evidence" value="ECO:0007669"/>
    <property type="project" value="InterPro"/>
</dbReference>
<evidence type="ECO:0000313" key="4">
    <source>
        <dbReference type="Proteomes" id="UP000054937"/>
    </source>
</evidence>
<comment type="caution">
    <text evidence="3">The sequence shown here is derived from an EMBL/GenBank/DDBJ whole genome shotgun (WGS) entry which is preliminary data.</text>
</comment>
<reference evidence="3 4" key="1">
    <citation type="journal article" date="2015" name="Sci. Rep.">
        <title>Genome of the facultative scuticociliatosis pathogen Pseudocohnilembus persalinus provides insight into its virulence through horizontal gene transfer.</title>
        <authorList>
            <person name="Xiong J."/>
            <person name="Wang G."/>
            <person name="Cheng J."/>
            <person name="Tian M."/>
            <person name="Pan X."/>
            <person name="Warren A."/>
            <person name="Jiang C."/>
            <person name="Yuan D."/>
            <person name="Miao W."/>
        </authorList>
    </citation>
    <scope>NUCLEOTIDE SEQUENCE [LARGE SCALE GENOMIC DNA]</scope>
    <source>
        <strain evidence="3">36N120E</strain>
    </source>
</reference>
<dbReference type="InParanoid" id="A0A0V0QC68"/>
<dbReference type="InterPro" id="IPR009030">
    <property type="entry name" value="Growth_fac_rcpt_cys_sf"/>
</dbReference>
<feature type="transmembrane region" description="Helical" evidence="1">
    <location>
        <begin position="753"/>
        <end position="773"/>
    </location>
</feature>
<dbReference type="Proteomes" id="UP000054937">
    <property type="component" value="Unassembled WGS sequence"/>
</dbReference>
<proteinExistence type="predicted"/>
<dbReference type="Gene3D" id="3.10.120.10">
    <property type="entry name" value="Cytochrome b5-like heme/steroid binding domain"/>
    <property type="match status" value="1"/>
</dbReference>
<dbReference type="InterPro" id="IPR005018">
    <property type="entry name" value="DOMON_domain"/>
</dbReference>
<dbReference type="InterPro" id="IPR045266">
    <property type="entry name" value="DOH_DOMON"/>
</dbReference>
<dbReference type="PANTHER" id="PTHR36516">
    <property type="entry name" value="PROTEIN CBG04168-RELATED"/>
    <property type="match status" value="1"/>
</dbReference>
<keyword evidence="1" id="KW-0812">Transmembrane</keyword>
<gene>
    <name evidence="3" type="ORF">PPERSA_07831</name>
</gene>
<dbReference type="CDD" id="cd00064">
    <property type="entry name" value="FU"/>
    <property type="match status" value="1"/>
</dbReference>
<dbReference type="CDD" id="cd09631">
    <property type="entry name" value="DOMON_DOH"/>
    <property type="match status" value="2"/>
</dbReference>
<keyword evidence="1" id="KW-0472">Membrane</keyword>
<feature type="domain" description="DOMON" evidence="2">
    <location>
        <begin position="403"/>
        <end position="524"/>
    </location>
</feature>
<feature type="transmembrane region" description="Helical" evidence="1">
    <location>
        <begin position="785"/>
        <end position="805"/>
    </location>
</feature>
<sequence length="1284" mass="151052">MKFLAINIEDLCQKISLEKLQIQDFFFKKLQDNQQKDLIIEKLKQWISAELKELSFKMKNPNKINTEIIKEDVYLNQPSIVIQKKPPGSFNKKQQIQKNFDVGSLQKMELNVKIKHNLKINETIYWDSYYGEKIDGIYLFAYHFLRDYLIDRNLLNQVSENEIQNGISKIVKQIKSQQNKAQDILQYKETLVQFDIGKLMTNNFEEIIKMRVVLKDHNKNVFYNDQFEWDIYSDNVDVEKFSEILVADMDFDPEYAKEIQGQIRKQIIYYLNKQLIKIAEYYPQFSENYQTENFSRLREKDYLRKKIIKIMNEHLLQLPKGYDVLKNTEITQSEILQLVQAHFDIIPQHYLNKLLKYGNIQASYPSQAAIIDNNKYKIQMEGAQNYFQQNQNQCLQDNKYIPDYLKQNYTSDQLKDVLNRQFNAKHIVGFKKDWCGIAFGDSLVNTDLIRIRKDNTNIIVEDMYSKNYDAPQLDDSQDVEKVSQGYDSQQIYATFNRTLQTTDITDATIKLGQNMTIMYLYSNNDISNGYDQYKETNILLYDNLSGYSCHYTCDICTGPLANQCLSCRAEDMIIDKGYCKNNNITDLPVSQEITSDRFKIQWGYHGSNYIDFLLELSSMGFFGLVLGDSLTDTDVKSYYDEQTRVTHKRIEYNDMYSSSSSEAPDFDHILGGNTEIELLGYQIDSNNNDNLKIKFRRKLDTNDNYDTKLSKTNTDFMYVYHESDSTLKNYKVNSPVSFVLDLSQESQDDDNKWWSDALFLIAKTNLMIGVRLWEEQYYGRTEGKYWFTIGVGFYYIGLFLFFILMEVGYRSEPDFAKKNRRIVYKEIEQYSQYEELIQDLNSGVSREQMLSMQKYQELDYCILGNRVYDITNLAHPGGQFILDHIKGREIGRFFYGGYTLEQFSDMATHSHRMYAQNYLNSRYIGSINTTLYNPIVPKVDKDMENAQYFLPKNVWRIIRYDDENTNQISYQSKIFEFQSEHFMVKNFLPGLKYFGLHYTIKPYGQALLVDTRQYSQILCFQKAVIHFRKQMIQYFLKTVENVDIDFFTDSQQNEMHENSNNKEIQIVEEHSDTISFIIKRMPQSRDDRGFTKFLYTSSCNTYEIEGPFGLGLGLSSLSYGNHLIFAAGTGILPFLDLFDYLLRKSIYLIIANKCSEKVAEEINPYGEDYITDLPTDFKITLYASFDNIDEFFGYKIISDLYKISEKYELDIFDCIIYFSQKAPNISYTVPTTENRFNQTFIENRISNLDDPPQKVYICGSPMFNKQIFNDCLQCDVPKSKLIYV</sequence>
<evidence type="ECO:0000256" key="1">
    <source>
        <dbReference type="SAM" id="Phobius"/>
    </source>
</evidence>
<dbReference type="SUPFAM" id="SSF52343">
    <property type="entry name" value="Ferredoxin reductase-like, C-terminal NADP-linked domain"/>
    <property type="match status" value="1"/>
</dbReference>
<dbReference type="InterPro" id="IPR006212">
    <property type="entry name" value="Furin_repeat"/>
</dbReference>
<evidence type="ECO:0000313" key="3">
    <source>
        <dbReference type="EMBL" id="KRW99754.1"/>
    </source>
</evidence>
<keyword evidence="4" id="KW-1185">Reference proteome</keyword>
<dbReference type="GO" id="GO:0006338">
    <property type="term" value="P:chromatin remodeling"/>
    <property type="evidence" value="ECO:0007669"/>
    <property type="project" value="InterPro"/>
</dbReference>
<dbReference type="OMA" id="NNDKMEN"/>
<dbReference type="Pfam" id="PF03351">
    <property type="entry name" value="DOMON"/>
    <property type="match status" value="1"/>
</dbReference>
<dbReference type="InterPro" id="IPR006939">
    <property type="entry name" value="SNF5"/>
</dbReference>
<evidence type="ECO:0000259" key="2">
    <source>
        <dbReference type="PROSITE" id="PS50836"/>
    </source>
</evidence>
<protein>
    <submittedName>
        <fullName evidence="3">Insulin-like growth factor binding protein, N-terminal</fullName>
    </submittedName>
</protein>